<dbReference type="InterPro" id="IPR000524">
    <property type="entry name" value="Tscrpt_reg_HTH_GntR"/>
</dbReference>
<accession>A0A8J7S466</accession>
<dbReference type="AlphaFoldDB" id="A0A8J7S466"/>
<evidence type="ECO:0000259" key="4">
    <source>
        <dbReference type="PROSITE" id="PS50949"/>
    </source>
</evidence>
<feature type="domain" description="HTH gntR-type" evidence="4">
    <location>
        <begin position="18"/>
        <end position="85"/>
    </location>
</feature>
<dbReference type="InterPro" id="IPR008920">
    <property type="entry name" value="TF_FadR/GntR_C"/>
</dbReference>
<evidence type="ECO:0000313" key="6">
    <source>
        <dbReference type="Proteomes" id="UP000672602"/>
    </source>
</evidence>
<keyword evidence="2" id="KW-0238">DNA-binding</keyword>
<dbReference type="Gene3D" id="1.10.10.10">
    <property type="entry name" value="Winged helix-like DNA-binding domain superfamily/Winged helix DNA-binding domain"/>
    <property type="match status" value="1"/>
</dbReference>
<evidence type="ECO:0000256" key="1">
    <source>
        <dbReference type="ARBA" id="ARBA00023015"/>
    </source>
</evidence>
<keyword evidence="6" id="KW-1185">Reference proteome</keyword>
<dbReference type="GO" id="GO:0003677">
    <property type="term" value="F:DNA binding"/>
    <property type="evidence" value="ECO:0007669"/>
    <property type="project" value="UniProtKB-KW"/>
</dbReference>
<keyword evidence="1" id="KW-0805">Transcription regulation</keyword>
<evidence type="ECO:0000256" key="3">
    <source>
        <dbReference type="ARBA" id="ARBA00023163"/>
    </source>
</evidence>
<evidence type="ECO:0000256" key="2">
    <source>
        <dbReference type="ARBA" id="ARBA00023125"/>
    </source>
</evidence>
<dbReference type="Pfam" id="PF00392">
    <property type="entry name" value="GntR"/>
    <property type="match status" value="1"/>
</dbReference>
<dbReference type="PANTHER" id="PTHR43537">
    <property type="entry name" value="TRANSCRIPTIONAL REGULATOR, GNTR FAMILY"/>
    <property type="match status" value="1"/>
</dbReference>
<protein>
    <submittedName>
        <fullName evidence="5">GntR family transcriptional regulator</fullName>
    </submittedName>
</protein>
<dbReference type="InterPro" id="IPR036390">
    <property type="entry name" value="WH_DNA-bd_sf"/>
</dbReference>
<dbReference type="PROSITE" id="PS50949">
    <property type="entry name" value="HTH_GNTR"/>
    <property type="match status" value="1"/>
</dbReference>
<dbReference type="Gene3D" id="1.20.120.530">
    <property type="entry name" value="GntR ligand-binding domain-like"/>
    <property type="match status" value="1"/>
</dbReference>
<dbReference type="PANTHER" id="PTHR43537:SF39">
    <property type="entry name" value="HTH-TYPE TRANSCRIPTIONAL REGULATOR MCBR"/>
    <property type="match status" value="1"/>
</dbReference>
<dbReference type="Pfam" id="PF07729">
    <property type="entry name" value="FCD"/>
    <property type="match status" value="1"/>
</dbReference>
<dbReference type="Proteomes" id="UP000672602">
    <property type="component" value="Unassembled WGS sequence"/>
</dbReference>
<dbReference type="SMART" id="SM00895">
    <property type="entry name" value="FCD"/>
    <property type="match status" value="1"/>
</dbReference>
<gene>
    <name evidence="5" type="ORF">KAJ83_05405</name>
</gene>
<comment type="caution">
    <text evidence="5">The sequence shown here is derived from an EMBL/GenBank/DDBJ whole genome shotgun (WGS) entry which is preliminary data.</text>
</comment>
<reference evidence="5" key="1">
    <citation type="submission" date="2021-04" db="EMBL/GenBank/DDBJ databases">
        <authorList>
            <person name="Zhang D.-C."/>
        </authorList>
    </citation>
    <scope>NUCLEOTIDE SEQUENCE</scope>
    <source>
        <strain evidence="5">CGMCC 1.15697</strain>
    </source>
</reference>
<dbReference type="InterPro" id="IPR011711">
    <property type="entry name" value="GntR_C"/>
</dbReference>
<dbReference type="GO" id="GO:0003700">
    <property type="term" value="F:DNA-binding transcription factor activity"/>
    <property type="evidence" value="ECO:0007669"/>
    <property type="project" value="InterPro"/>
</dbReference>
<dbReference type="RefSeq" id="WP_210681009.1">
    <property type="nucleotide sequence ID" value="NZ_JAGMWN010000002.1"/>
</dbReference>
<dbReference type="InterPro" id="IPR036388">
    <property type="entry name" value="WH-like_DNA-bd_sf"/>
</dbReference>
<sequence>MSPDDGITDDGKVGEGKTTLQERVYQTLRAEIMTGRFRPGRSVTIRGLADSLGVSSMPVREALRRLVSEHALTLKPNRRVEVPAMTVEAFEELAEARVALEVLAARRAYEAAAARGNLDALAARLERIDAEQDVAIETGDWEAYLQKNLDFHFTLYDAARSRVTVPLIESLWLQIGPFLYLTRETLGVTYNEDRHKEAVAALRGREIDALAHAIEQDIRDGMGSLPRGKLPFAKGAADHRAT</sequence>
<organism evidence="5 6">
    <name type="scientific">Marivibrio halodurans</name>
    <dbReference type="NCBI Taxonomy" id="2039722"/>
    <lineage>
        <taxon>Bacteria</taxon>
        <taxon>Pseudomonadati</taxon>
        <taxon>Pseudomonadota</taxon>
        <taxon>Alphaproteobacteria</taxon>
        <taxon>Rhodospirillales</taxon>
        <taxon>Rhodospirillaceae</taxon>
        <taxon>Marivibrio</taxon>
    </lineage>
</organism>
<dbReference type="EMBL" id="JAGMWN010000002">
    <property type="protein sequence ID" value="MBP5856434.1"/>
    <property type="molecule type" value="Genomic_DNA"/>
</dbReference>
<dbReference type="SMART" id="SM00345">
    <property type="entry name" value="HTH_GNTR"/>
    <property type="match status" value="1"/>
</dbReference>
<proteinExistence type="predicted"/>
<keyword evidence="3" id="KW-0804">Transcription</keyword>
<dbReference type="SUPFAM" id="SSF48008">
    <property type="entry name" value="GntR ligand-binding domain-like"/>
    <property type="match status" value="1"/>
</dbReference>
<dbReference type="SUPFAM" id="SSF46785">
    <property type="entry name" value="Winged helix' DNA-binding domain"/>
    <property type="match status" value="1"/>
</dbReference>
<name>A0A8J7S466_9PROT</name>
<dbReference type="CDD" id="cd07377">
    <property type="entry name" value="WHTH_GntR"/>
    <property type="match status" value="1"/>
</dbReference>
<evidence type="ECO:0000313" key="5">
    <source>
        <dbReference type="EMBL" id="MBP5856434.1"/>
    </source>
</evidence>